<dbReference type="EMBL" id="LT960612">
    <property type="protein sequence ID" value="SON53170.1"/>
    <property type="molecule type" value="Genomic_DNA"/>
</dbReference>
<dbReference type="InterPro" id="IPR001314">
    <property type="entry name" value="Peptidase_S1A"/>
</dbReference>
<evidence type="ECO:0000256" key="3">
    <source>
        <dbReference type="SAM" id="SignalP"/>
    </source>
</evidence>
<dbReference type="KEGG" id="vta:B1559"/>
<dbReference type="GO" id="GO:0006508">
    <property type="term" value="P:proteolysis"/>
    <property type="evidence" value="ECO:0007669"/>
    <property type="project" value="UniProtKB-KW"/>
</dbReference>
<keyword evidence="3" id="KW-0732">Signal</keyword>
<dbReference type="InterPro" id="IPR043504">
    <property type="entry name" value="Peptidase_S1_PA_chymotrypsin"/>
</dbReference>
<feature type="domain" description="Peptidase S1" evidence="4">
    <location>
        <begin position="35"/>
        <end position="303"/>
    </location>
</feature>
<dbReference type="GO" id="GO:0004252">
    <property type="term" value="F:serine-type endopeptidase activity"/>
    <property type="evidence" value="ECO:0007669"/>
    <property type="project" value="InterPro"/>
</dbReference>
<name>A0A2N8ZMN1_9VIBR</name>
<dbReference type="Gene3D" id="2.40.10.10">
    <property type="entry name" value="Trypsin-like serine proteases"/>
    <property type="match status" value="1"/>
</dbReference>
<feature type="chain" id="PRO_5014640743" evidence="3">
    <location>
        <begin position="23"/>
        <end position="349"/>
    </location>
</feature>
<evidence type="ECO:0000259" key="4">
    <source>
        <dbReference type="PROSITE" id="PS50240"/>
    </source>
</evidence>
<sequence>MLKKRNFILSTILFAMSNVAVASDAPNSSSIAPAIINGDHADVSNYPYFASLYFDRISESNYYGNICGATIYNQEFVLTAAHCVSEANDSFQNLFLKVATGVQYEEAGVQGGYQTELAIPVKEVYRHPDYVDSNSDFFPNDIALIKLASPLPTSQVSQANYVSNNVASDKNSYRSNSEQLLIIGHGKNQTLGGGITADTAKQLEQAVMIYTPSCNSHGSTGSKKLCVLSDIKSDGKYSSACSGDSGGPLLWLDNGKYKQIGVASYAVKDCGLVNDPVSGNPYNYASAYTEILAYQAWIDDVTSGKVSPSFTVTDEAKTKFKNYQTDNGGSFGTFGILMLFIAGLSRKNK</sequence>
<evidence type="ECO:0000313" key="6">
    <source>
        <dbReference type="Proteomes" id="UP000235828"/>
    </source>
</evidence>
<dbReference type="RefSeq" id="WP_102525234.1">
    <property type="nucleotide sequence ID" value="NZ_LT960612.1"/>
</dbReference>
<dbReference type="PROSITE" id="PS00134">
    <property type="entry name" value="TRYPSIN_HIS"/>
    <property type="match status" value="1"/>
</dbReference>
<evidence type="ECO:0000256" key="2">
    <source>
        <dbReference type="RuleBase" id="RU363034"/>
    </source>
</evidence>
<gene>
    <name evidence="5" type="ORF">VTAP4600_B1559</name>
</gene>
<feature type="signal peptide" evidence="3">
    <location>
        <begin position="1"/>
        <end position="22"/>
    </location>
</feature>
<protein>
    <submittedName>
        <fullName evidence="5">Putative trypsin-like serine protease</fullName>
    </submittedName>
</protein>
<dbReference type="PRINTS" id="PR00722">
    <property type="entry name" value="CHYMOTRYPSIN"/>
</dbReference>
<keyword evidence="1" id="KW-1015">Disulfide bond</keyword>
<dbReference type="InterPro" id="IPR033116">
    <property type="entry name" value="TRYPSIN_SER"/>
</dbReference>
<dbReference type="CDD" id="cd00190">
    <property type="entry name" value="Tryp_SPc"/>
    <property type="match status" value="1"/>
</dbReference>
<dbReference type="SUPFAM" id="SSF50494">
    <property type="entry name" value="Trypsin-like serine proteases"/>
    <property type="match status" value="1"/>
</dbReference>
<dbReference type="InterPro" id="IPR018114">
    <property type="entry name" value="TRYPSIN_HIS"/>
</dbReference>
<dbReference type="InterPro" id="IPR009003">
    <property type="entry name" value="Peptidase_S1_PA"/>
</dbReference>
<dbReference type="PANTHER" id="PTHR24256">
    <property type="entry name" value="TRYPTASE-RELATED"/>
    <property type="match status" value="1"/>
</dbReference>
<dbReference type="AlphaFoldDB" id="A0A2N8ZMN1"/>
<evidence type="ECO:0000256" key="1">
    <source>
        <dbReference type="ARBA" id="ARBA00023157"/>
    </source>
</evidence>
<evidence type="ECO:0000313" key="5">
    <source>
        <dbReference type="EMBL" id="SON53170.1"/>
    </source>
</evidence>
<keyword evidence="6" id="KW-1185">Reference proteome</keyword>
<proteinExistence type="predicted"/>
<dbReference type="PROSITE" id="PS50240">
    <property type="entry name" value="TRYPSIN_DOM"/>
    <property type="match status" value="1"/>
</dbReference>
<dbReference type="PROSITE" id="PS00135">
    <property type="entry name" value="TRYPSIN_SER"/>
    <property type="match status" value="1"/>
</dbReference>
<dbReference type="OrthoDB" id="9813836at2"/>
<dbReference type="Pfam" id="PF00089">
    <property type="entry name" value="Trypsin"/>
    <property type="match status" value="1"/>
</dbReference>
<dbReference type="SMART" id="SM00020">
    <property type="entry name" value="Tryp_SPc"/>
    <property type="match status" value="1"/>
</dbReference>
<keyword evidence="2" id="KW-0378">Hydrolase</keyword>
<organism evidence="5 6">
    <name type="scientific">Vibrio tapetis subsp. tapetis</name>
    <dbReference type="NCBI Taxonomy" id="1671868"/>
    <lineage>
        <taxon>Bacteria</taxon>
        <taxon>Pseudomonadati</taxon>
        <taxon>Pseudomonadota</taxon>
        <taxon>Gammaproteobacteria</taxon>
        <taxon>Vibrionales</taxon>
        <taxon>Vibrionaceae</taxon>
        <taxon>Vibrio</taxon>
    </lineage>
</organism>
<accession>A0A2N8ZMN1</accession>
<dbReference type="InterPro" id="IPR051487">
    <property type="entry name" value="Ser/Thr_Proteases_Immune/Dev"/>
</dbReference>
<reference evidence="5 6" key="1">
    <citation type="submission" date="2017-10" db="EMBL/GenBank/DDBJ databases">
        <authorList>
            <person name="Banno H."/>
            <person name="Chua N.-H."/>
        </authorList>
    </citation>
    <scope>NUCLEOTIDE SEQUENCE [LARGE SCALE GENOMIC DNA]</scope>
    <source>
        <strain evidence="5">Vibrio tapetis CECT4600</strain>
    </source>
</reference>
<dbReference type="InterPro" id="IPR001254">
    <property type="entry name" value="Trypsin_dom"/>
</dbReference>
<keyword evidence="2" id="KW-0720">Serine protease</keyword>
<keyword evidence="2 5" id="KW-0645">Protease</keyword>
<dbReference type="Proteomes" id="UP000235828">
    <property type="component" value="Chromosome B"/>
</dbReference>